<feature type="signal peptide" evidence="6">
    <location>
        <begin position="1"/>
        <end position="19"/>
    </location>
</feature>
<proteinExistence type="inferred from homology"/>
<evidence type="ECO:0000256" key="6">
    <source>
        <dbReference type="SAM" id="SignalP"/>
    </source>
</evidence>
<evidence type="ECO:0000256" key="4">
    <source>
        <dbReference type="ARBA" id="ARBA00023157"/>
    </source>
</evidence>
<keyword evidence="4" id="KW-1015">Disulfide bond</keyword>
<reference evidence="8 9" key="1">
    <citation type="journal article" date="2015" name="Genome Biol. Evol.">
        <title>The genome of winter moth (Operophtera brumata) provides a genomic perspective on sexual dimorphism and phenology.</title>
        <authorList>
            <person name="Derks M.F."/>
            <person name="Smit S."/>
            <person name="Salis L."/>
            <person name="Schijlen E."/>
            <person name="Bossers A."/>
            <person name="Mateman C."/>
            <person name="Pijl A.S."/>
            <person name="de Ridder D."/>
            <person name="Groenen M.A."/>
            <person name="Visser M.E."/>
            <person name="Megens H.J."/>
        </authorList>
    </citation>
    <scope>NUCLEOTIDE SEQUENCE [LARGE SCALE GENOMIC DNA]</scope>
    <source>
        <strain evidence="8">WM2013NL</strain>
        <tissue evidence="8">Head and thorax</tissue>
    </source>
</reference>
<feature type="domain" description="Carboxylesterase type B" evidence="7">
    <location>
        <begin position="33"/>
        <end position="493"/>
    </location>
</feature>
<comment type="caution">
    <text evidence="8">The sequence shown here is derived from an EMBL/GenBank/DDBJ whole genome shotgun (WGS) entry which is preliminary data.</text>
</comment>
<evidence type="ECO:0000313" key="8">
    <source>
        <dbReference type="EMBL" id="KOB67996.1"/>
    </source>
</evidence>
<evidence type="ECO:0000313" key="9">
    <source>
        <dbReference type="Proteomes" id="UP000037510"/>
    </source>
</evidence>
<dbReference type="GO" id="GO:0052689">
    <property type="term" value="F:carboxylic ester hydrolase activity"/>
    <property type="evidence" value="ECO:0007669"/>
    <property type="project" value="UniProtKB-KW"/>
</dbReference>
<dbReference type="SUPFAM" id="SSF53474">
    <property type="entry name" value="alpha/beta-Hydrolases"/>
    <property type="match status" value="2"/>
</dbReference>
<gene>
    <name evidence="8" type="ORF">OBRU01_18663</name>
</gene>
<accession>A0A0L7KY57</accession>
<evidence type="ECO:0000256" key="2">
    <source>
        <dbReference type="ARBA" id="ARBA00022487"/>
    </source>
</evidence>
<name>A0A0L7KY57_OPEBR</name>
<keyword evidence="9" id="KW-1185">Reference proteome</keyword>
<evidence type="ECO:0000256" key="3">
    <source>
        <dbReference type="ARBA" id="ARBA00022801"/>
    </source>
</evidence>
<dbReference type="PANTHER" id="PTHR43142">
    <property type="entry name" value="CARBOXYLIC ESTER HYDROLASE"/>
    <property type="match status" value="1"/>
</dbReference>
<keyword evidence="2" id="KW-0719">Serine esterase</keyword>
<evidence type="ECO:0000256" key="5">
    <source>
        <dbReference type="ARBA" id="ARBA00023180"/>
    </source>
</evidence>
<dbReference type="AlphaFoldDB" id="A0A0L7KY57"/>
<dbReference type="InterPro" id="IPR029058">
    <property type="entry name" value="AB_hydrolase_fold"/>
</dbReference>
<dbReference type="Gene3D" id="3.40.50.1820">
    <property type="entry name" value="alpha/beta hydrolase"/>
    <property type="match status" value="2"/>
</dbReference>
<dbReference type="ESTHER" id="9neop-a0a0l7ky57.1">
    <property type="family name" value="Carb_B_Arthropoda"/>
</dbReference>
<protein>
    <submittedName>
        <fullName evidence="8">Carboxylesterase CarE-13</fullName>
    </submittedName>
</protein>
<organism evidence="8 9">
    <name type="scientific">Operophtera brumata</name>
    <name type="common">Winter moth</name>
    <name type="synonym">Phalaena brumata</name>
    <dbReference type="NCBI Taxonomy" id="104452"/>
    <lineage>
        <taxon>Eukaryota</taxon>
        <taxon>Metazoa</taxon>
        <taxon>Ecdysozoa</taxon>
        <taxon>Arthropoda</taxon>
        <taxon>Hexapoda</taxon>
        <taxon>Insecta</taxon>
        <taxon>Pterygota</taxon>
        <taxon>Neoptera</taxon>
        <taxon>Endopterygota</taxon>
        <taxon>Lepidoptera</taxon>
        <taxon>Glossata</taxon>
        <taxon>Ditrysia</taxon>
        <taxon>Geometroidea</taxon>
        <taxon>Geometridae</taxon>
        <taxon>Larentiinae</taxon>
        <taxon>Operophtera</taxon>
    </lineage>
</organism>
<dbReference type="STRING" id="104452.A0A0L7KY57"/>
<sequence>MYTRTLAVLAIFILKYVIAQDAQDPIVTTTQGQPSVPHPEFDGIFDANDDSHICPQIEEFNRTLAGDLDCLRLNIFVPPTASPTNKLPVLVWIFGGRFELGFYGRLLYGPKFLVRHDIILVTINYRVGPYGFMCLNIPEVPGNQGLKDQLMALRWLHENIEAFGGDPDKMTISGNSAGSMSVDLHLVRQNDGPKLIDKAILQSGTSFSLNYEPLLDAPLIISDYLEFSTYNMTQALNYLASVDPLIVIEAVNTLGINGFRPCVEMEFDGIEAFLLNNPTSTTLLPSVKDMPIIIGFNNDEAFSAVAALGYIYPVDEVLSGRFNITHGDFEGMEDIVKHFFYGDEVLDEDFQPGVDLSSDISFIYPSIRSLKRFVESEAEKVYLYMFSYSGGRNFIQHRNNVTDASGAWHADEIGYLFDISYMDEPTLEDQLIVDRMTTMWANFVKSGDPTLVESELLPYKWQPITKDSPRHFLGIDTELSVGTSPYNERMSFWDFFFEINAVSFTNMYTRTLVVLPIFILKYVIAQDAQAPIVTTTQGQVRGVPASDGAYSMFMGIPYAKVDEKNPFGPSVPYPDFEGIFEANDDSHICPQMEEFNRTLAGDLDCLRLNIFVPPTASPSNKLPVLVWIFGGRFELGFYGRLLYGPKFLVGHDIILVTINYRVGPYGFMCLNIPEVPGNQGLKDQLAALRWLHENIEAFGGDPDKMTISGNSAGSMSVDLHLVRQNEGPKLIDKAILQSGTSFSVNYQPLLEAPLIISDYLEFSTNNMTQALNYLASVDPLIVIEAVNTLGINRFRPCVEMEFDGIEAFLLNNPTSTTLLPSVKDMPIIIGFNNDESFITIASLGFNYPVEEVLAGTFNTTHRDFEGMEDIVRHFFYGDEGLNEDLQPGVDLSSDMSFIYPSIRSLKRFVESEAEKVYLYMFSYSGGRNFIQHRNNVTDASGAWHADELGYLFDISYMEEPTPEDQLIVDRMTTMWANFVKSGDPTPVESELLPYKWQPITKDSPRHFLGIDTELSVGTSPYNERMSFWDFFFEINGHLQLALGSVYIVEGKRWFIDNFMTY</sequence>
<feature type="domain" description="Carboxylesterase type B" evidence="7">
    <location>
        <begin position="530"/>
        <end position="1028"/>
    </location>
</feature>
<keyword evidence="5" id="KW-0325">Glycoprotein</keyword>
<dbReference type="PANTHER" id="PTHR43142:SF1">
    <property type="entry name" value="CARBOXYLIC ESTER HYDROLASE"/>
    <property type="match status" value="1"/>
</dbReference>
<dbReference type="PROSITE" id="PS00122">
    <property type="entry name" value="CARBOXYLESTERASE_B_1"/>
    <property type="match status" value="2"/>
</dbReference>
<dbReference type="InterPro" id="IPR002018">
    <property type="entry name" value="CarbesteraseB"/>
</dbReference>
<keyword evidence="3" id="KW-0378">Hydrolase</keyword>
<keyword evidence="6" id="KW-0732">Signal</keyword>
<dbReference type="InterPro" id="IPR019826">
    <property type="entry name" value="Carboxylesterase_B_AS"/>
</dbReference>
<dbReference type="Pfam" id="PF00135">
    <property type="entry name" value="COesterase"/>
    <property type="match status" value="2"/>
</dbReference>
<evidence type="ECO:0000256" key="1">
    <source>
        <dbReference type="ARBA" id="ARBA00005964"/>
    </source>
</evidence>
<dbReference type="Proteomes" id="UP000037510">
    <property type="component" value="Unassembled WGS sequence"/>
</dbReference>
<feature type="chain" id="PRO_5007254283" evidence="6">
    <location>
        <begin position="20"/>
        <end position="1061"/>
    </location>
</feature>
<dbReference type="ESTHER" id="9neop-a0a0l7ky57.2">
    <property type="family name" value="Carb_B_Arthropoda"/>
</dbReference>
<evidence type="ECO:0000259" key="7">
    <source>
        <dbReference type="Pfam" id="PF00135"/>
    </source>
</evidence>
<comment type="similarity">
    <text evidence="1">Belongs to the type-B carboxylesterase/lipase family.</text>
</comment>
<dbReference type="EMBL" id="JTDY01004572">
    <property type="protein sequence ID" value="KOB67996.1"/>
    <property type="molecule type" value="Genomic_DNA"/>
</dbReference>